<proteinExistence type="predicted"/>
<keyword evidence="4" id="KW-1185">Reference proteome</keyword>
<dbReference type="EMBL" id="MU001502">
    <property type="protein sequence ID" value="KAF2443739.1"/>
    <property type="molecule type" value="Genomic_DNA"/>
</dbReference>
<protein>
    <submittedName>
        <fullName evidence="3">Uncharacterized protein</fullName>
    </submittedName>
</protein>
<keyword evidence="1" id="KW-1133">Transmembrane helix</keyword>
<evidence type="ECO:0000313" key="4">
    <source>
        <dbReference type="Proteomes" id="UP000799764"/>
    </source>
</evidence>
<dbReference type="Proteomes" id="UP000799764">
    <property type="component" value="Unassembled WGS sequence"/>
</dbReference>
<evidence type="ECO:0000313" key="3">
    <source>
        <dbReference type="EMBL" id="KAF2443739.1"/>
    </source>
</evidence>
<feature type="signal peptide" evidence="2">
    <location>
        <begin position="1"/>
        <end position="28"/>
    </location>
</feature>
<feature type="transmembrane region" description="Helical" evidence="1">
    <location>
        <begin position="275"/>
        <end position="299"/>
    </location>
</feature>
<sequence length="384" mass="43693">MRHSGPYRALRILSYVWLLTVTFWSLLPSPTIPFAQEALHNEETLKTSHTLTVVDSLPTVFENSSRSNGAGHLIFQLRIVKQLNLQSEVELTLKVAENEPINLADLMKRSEAYHFSKTKHDAVRTPFFDPTLLDFEVPWVDDIAKFDVCLPWFDRSDKALFTHGIHGGTSAIYLRMVVDENGAVEIWPASFVEHTLTELEKVRLKPEAADYEEGQLLEETMQFLRESGHPILQLKGGDMTKLEEVSVSYVRGNLPSKTYHIRKTMLARLGPALRIALLPVVLVISLLPAFSAVIIFILYEGGLACAGIMLSAWLRAGRPEFWPWTRTFWMTRWMYFRLQKEKRMWGPAGPVESKRAVRKQWVGNGIVGLQRPKTARLEPGINAV</sequence>
<organism evidence="3 4">
    <name type="scientific">Karstenula rhodostoma CBS 690.94</name>
    <dbReference type="NCBI Taxonomy" id="1392251"/>
    <lineage>
        <taxon>Eukaryota</taxon>
        <taxon>Fungi</taxon>
        <taxon>Dikarya</taxon>
        <taxon>Ascomycota</taxon>
        <taxon>Pezizomycotina</taxon>
        <taxon>Dothideomycetes</taxon>
        <taxon>Pleosporomycetidae</taxon>
        <taxon>Pleosporales</taxon>
        <taxon>Massarineae</taxon>
        <taxon>Didymosphaeriaceae</taxon>
        <taxon>Karstenula</taxon>
    </lineage>
</organism>
<reference evidence="3" key="1">
    <citation type="journal article" date="2020" name="Stud. Mycol.">
        <title>101 Dothideomycetes genomes: a test case for predicting lifestyles and emergence of pathogens.</title>
        <authorList>
            <person name="Haridas S."/>
            <person name="Albert R."/>
            <person name="Binder M."/>
            <person name="Bloem J."/>
            <person name="Labutti K."/>
            <person name="Salamov A."/>
            <person name="Andreopoulos B."/>
            <person name="Baker S."/>
            <person name="Barry K."/>
            <person name="Bills G."/>
            <person name="Bluhm B."/>
            <person name="Cannon C."/>
            <person name="Castanera R."/>
            <person name="Culley D."/>
            <person name="Daum C."/>
            <person name="Ezra D."/>
            <person name="Gonzalez J."/>
            <person name="Henrissat B."/>
            <person name="Kuo A."/>
            <person name="Liang C."/>
            <person name="Lipzen A."/>
            <person name="Lutzoni F."/>
            <person name="Magnuson J."/>
            <person name="Mondo S."/>
            <person name="Nolan M."/>
            <person name="Ohm R."/>
            <person name="Pangilinan J."/>
            <person name="Park H.-J."/>
            <person name="Ramirez L."/>
            <person name="Alfaro M."/>
            <person name="Sun H."/>
            <person name="Tritt A."/>
            <person name="Yoshinaga Y."/>
            <person name="Zwiers L.-H."/>
            <person name="Turgeon B."/>
            <person name="Goodwin S."/>
            <person name="Spatafora J."/>
            <person name="Crous P."/>
            <person name="Grigoriev I."/>
        </authorList>
    </citation>
    <scope>NUCLEOTIDE SEQUENCE</scope>
    <source>
        <strain evidence="3">CBS 690.94</strain>
    </source>
</reference>
<gene>
    <name evidence="3" type="ORF">P171DRAFT_43223</name>
</gene>
<evidence type="ECO:0000256" key="2">
    <source>
        <dbReference type="SAM" id="SignalP"/>
    </source>
</evidence>
<name>A0A9P4PEV1_9PLEO</name>
<keyword evidence="1" id="KW-0472">Membrane</keyword>
<dbReference type="OrthoDB" id="4225365at2759"/>
<accession>A0A9P4PEV1</accession>
<keyword evidence="2" id="KW-0732">Signal</keyword>
<feature type="chain" id="PRO_5040439510" evidence="2">
    <location>
        <begin position="29"/>
        <end position="384"/>
    </location>
</feature>
<comment type="caution">
    <text evidence="3">The sequence shown here is derived from an EMBL/GenBank/DDBJ whole genome shotgun (WGS) entry which is preliminary data.</text>
</comment>
<evidence type="ECO:0000256" key="1">
    <source>
        <dbReference type="SAM" id="Phobius"/>
    </source>
</evidence>
<keyword evidence="1" id="KW-0812">Transmembrane</keyword>
<dbReference type="AlphaFoldDB" id="A0A9P4PEV1"/>